<proteinExistence type="predicted"/>
<dbReference type="AlphaFoldDB" id="A0A507ZT35"/>
<dbReference type="Proteomes" id="UP000317169">
    <property type="component" value="Unassembled WGS sequence"/>
</dbReference>
<protein>
    <submittedName>
        <fullName evidence="2">Uncharacterized protein</fullName>
    </submittedName>
</protein>
<gene>
    <name evidence="2" type="ORF">FKR84_02770</name>
</gene>
<evidence type="ECO:0000313" key="3">
    <source>
        <dbReference type="Proteomes" id="UP000317169"/>
    </source>
</evidence>
<reference evidence="2 3" key="1">
    <citation type="submission" date="2019-06" db="EMBL/GenBank/DDBJ databases">
        <title>Flavibacter putida gen. nov., sp. nov., a novel marine bacterium of the family Flavobacteriaceae isolated from coastal seawater.</title>
        <authorList>
            <person name="Feng X."/>
        </authorList>
    </citation>
    <scope>NUCLEOTIDE SEQUENCE [LARGE SCALE GENOMIC DNA]</scope>
    <source>
        <strain evidence="2 3">PLHSN227</strain>
    </source>
</reference>
<organism evidence="2 3">
    <name type="scientific">Haloflavibacter putidus</name>
    <dbReference type="NCBI Taxonomy" id="2576776"/>
    <lineage>
        <taxon>Bacteria</taxon>
        <taxon>Pseudomonadati</taxon>
        <taxon>Bacteroidota</taxon>
        <taxon>Flavobacteriia</taxon>
        <taxon>Flavobacteriales</taxon>
        <taxon>Flavobacteriaceae</taxon>
        <taxon>Haloflavibacter</taxon>
    </lineage>
</organism>
<keyword evidence="1" id="KW-0732">Signal</keyword>
<sequence>MKRLVLLLFSFFLFQNISAQHHLLLREATPSIKQKAEDEVRELAKMLALGGEQRLLVRNALMVHEVQRQKVMAANWSPERKKKWLQRIDVRKTSELADILTRYQFNYYLQRKREIRKKHEKASESIYKERSLGPL</sequence>
<feature type="chain" id="PRO_5021376864" evidence="1">
    <location>
        <begin position="20"/>
        <end position="135"/>
    </location>
</feature>
<evidence type="ECO:0000313" key="2">
    <source>
        <dbReference type="EMBL" id="TQD40137.1"/>
    </source>
</evidence>
<accession>A0A507ZT35</accession>
<dbReference type="OrthoDB" id="1453593at2"/>
<name>A0A507ZT35_9FLAO</name>
<feature type="signal peptide" evidence="1">
    <location>
        <begin position="1"/>
        <end position="19"/>
    </location>
</feature>
<dbReference type="RefSeq" id="WP_141420667.1">
    <property type="nucleotide sequence ID" value="NZ_VIAR01000002.1"/>
</dbReference>
<comment type="caution">
    <text evidence="2">The sequence shown here is derived from an EMBL/GenBank/DDBJ whole genome shotgun (WGS) entry which is preliminary data.</text>
</comment>
<evidence type="ECO:0000256" key="1">
    <source>
        <dbReference type="SAM" id="SignalP"/>
    </source>
</evidence>
<dbReference type="EMBL" id="VIAR01000002">
    <property type="protein sequence ID" value="TQD40137.1"/>
    <property type="molecule type" value="Genomic_DNA"/>
</dbReference>
<keyword evidence="3" id="KW-1185">Reference proteome</keyword>